<dbReference type="InterPro" id="IPR050108">
    <property type="entry name" value="CDK"/>
</dbReference>
<evidence type="ECO:0000256" key="5">
    <source>
        <dbReference type="ARBA" id="ARBA00022741"/>
    </source>
</evidence>
<feature type="domain" description="Protein kinase" evidence="10">
    <location>
        <begin position="34"/>
        <end position="317"/>
    </location>
</feature>
<evidence type="ECO:0000256" key="4">
    <source>
        <dbReference type="ARBA" id="ARBA00022679"/>
    </source>
</evidence>
<evidence type="ECO:0000256" key="1">
    <source>
        <dbReference type="ARBA" id="ARBA00006485"/>
    </source>
</evidence>
<sequence>MGTWCHLSQKSLTNKSGLLGEEPLEKLVINHDSFSTQATLMCLTHMQVILCRIVHTGEVVAVKKIHLRNAEKPGMPDNVLREFKSLQTLDHPNIVKLLDVFPKGSSVLLVQEFCCTDLARVIRSAYERFPEAMIKGILQQILRGLRACHSSGIMHRDIKPSNILISNTGWVKLGDFGLARPLSNSERPLYTHTVATRWYRAPELLYGAREYTEAVDIWALGMVFAELIGLSPLVPGENDIDQIGKMTQVLGDIETAWPGVAAMPDHGKITFPICEGKPLGALLPGASKLALKLLAQMIRYDPERRISVDAALQDTFFLSEPLPCAPGDLKALINIS</sequence>
<proteinExistence type="inferred from homology"/>
<evidence type="ECO:0000259" key="10">
    <source>
        <dbReference type="PROSITE" id="PS50011"/>
    </source>
</evidence>
<keyword evidence="7" id="KW-0067">ATP-binding</keyword>
<name>A0A250XSG4_9CHLO</name>
<keyword evidence="3" id="KW-0723">Serine/threonine-protein kinase</keyword>
<evidence type="ECO:0000256" key="3">
    <source>
        <dbReference type="ARBA" id="ARBA00022527"/>
    </source>
</evidence>
<dbReference type="PROSITE" id="PS00108">
    <property type="entry name" value="PROTEIN_KINASE_ST"/>
    <property type="match status" value="1"/>
</dbReference>
<evidence type="ECO:0000256" key="9">
    <source>
        <dbReference type="ARBA" id="ARBA00048367"/>
    </source>
</evidence>
<dbReference type="Gene3D" id="3.30.200.20">
    <property type="entry name" value="Phosphorylase Kinase, domain 1"/>
    <property type="match status" value="1"/>
</dbReference>
<dbReference type="InterPro" id="IPR000719">
    <property type="entry name" value="Prot_kinase_dom"/>
</dbReference>
<organism evidence="11 12">
    <name type="scientific">Chlamydomonas eustigma</name>
    <dbReference type="NCBI Taxonomy" id="1157962"/>
    <lineage>
        <taxon>Eukaryota</taxon>
        <taxon>Viridiplantae</taxon>
        <taxon>Chlorophyta</taxon>
        <taxon>core chlorophytes</taxon>
        <taxon>Chlorophyceae</taxon>
        <taxon>CS clade</taxon>
        <taxon>Chlamydomonadales</taxon>
        <taxon>Chlamydomonadaceae</taxon>
        <taxon>Chlamydomonas</taxon>
    </lineage>
</organism>
<evidence type="ECO:0000256" key="6">
    <source>
        <dbReference type="ARBA" id="ARBA00022777"/>
    </source>
</evidence>
<dbReference type="Gene3D" id="1.10.510.10">
    <property type="entry name" value="Transferase(Phosphotransferase) domain 1"/>
    <property type="match status" value="1"/>
</dbReference>
<dbReference type="PANTHER" id="PTHR24056:SF171">
    <property type="entry name" value="CYCLIN-DEPENDENT KINASE 20"/>
    <property type="match status" value="1"/>
</dbReference>
<dbReference type="SUPFAM" id="SSF56112">
    <property type="entry name" value="Protein kinase-like (PK-like)"/>
    <property type="match status" value="1"/>
</dbReference>
<evidence type="ECO:0000313" key="12">
    <source>
        <dbReference type="Proteomes" id="UP000232323"/>
    </source>
</evidence>
<evidence type="ECO:0000256" key="2">
    <source>
        <dbReference type="ARBA" id="ARBA00012425"/>
    </source>
</evidence>
<keyword evidence="4" id="KW-0808">Transferase</keyword>
<dbReference type="AlphaFoldDB" id="A0A250XSG4"/>
<protein>
    <recommendedName>
        <fullName evidence="2">cyclin-dependent kinase</fullName>
        <ecNumber evidence="2">2.7.11.22</ecNumber>
    </recommendedName>
</protein>
<keyword evidence="12" id="KW-1185">Reference proteome</keyword>
<keyword evidence="5" id="KW-0547">Nucleotide-binding</keyword>
<dbReference type="EC" id="2.7.11.22" evidence="2"/>
<comment type="catalytic activity">
    <reaction evidence="8">
        <text>L-threonyl-[protein] + ATP = O-phospho-L-threonyl-[protein] + ADP + H(+)</text>
        <dbReference type="Rhea" id="RHEA:46608"/>
        <dbReference type="Rhea" id="RHEA-COMP:11060"/>
        <dbReference type="Rhea" id="RHEA-COMP:11605"/>
        <dbReference type="ChEBI" id="CHEBI:15378"/>
        <dbReference type="ChEBI" id="CHEBI:30013"/>
        <dbReference type="ChEBI" id="CHEBI:30616"/>
        <dbReference type="ChEBI" id="CHEBI:61977"/>
        <dbReference type="ChEBI" id="CHEBI:456216"/>
        <dbReference type="EC" id="2.7.11.22"/>
    </reaction>
</comment>
<dbReference type="GO" id="GO:0004693">
    <property type="term" value="F:cyclin-dependent protein serine/threonine kinase activity"/>
    <property type="evidence" value="ECO:0007669"/>
    <property type="project" value="UniProtKB-EC"/>
</dbReference>
<dbReference type="GO" id="GO:0005634">
    <property type="term" value="C:nucleus"/>
    <property type="evidence" value="ECO:0007669"/>
    <property type="project" value="TreeGrafter"/>
</dbReference>
<dbReference type="PANTHER" id="PTHR24056">
    <property type="entry name" value="CELL DIVISION PROTEIN KINASE"/>
    <property type="match status" value="1"/>
</dbReference>
<dbReference type="STRING" id="1157962.A0A250XSG4"/>
<gene>
    <name evidence="11" type="ORF">CEUSTIGMA_g13155.t1</name>
</gene>
<dbReference type="Proteomes" id="UP000232323">
    <property type="component" value="Unassembled WGS sequence"/>
</dbReference>
<dbReference type="EMBL" id="BEGY01000188">
    <property type="protein sequence ID" value="GAX85740.1"/>
    <property type="molecule type" value="Genomic_DNA"/>
</dbReference>
<dbReference type="FunFam" id="1.10.510.10:FF:000624">
    <property type="entry name" value="Mitogen-activated protein kinase"/>
    <property type="match status" value="1"/>
</dbReference>
<comment type="catalytic activity">
    <reaction evidence="9">
        <text>L-seryl-[protein] + ATP = O-phospho-L-seryl-[protein] + ADP + H(+)</text>
        <dbReference type="Rhea" id="RHEA:17989"/>
        <dbReference type="Rhea" id="RHEA-COMP:9863"/>
        <dbReference type="Rhea" id="RHEA-COMP:11604"/>
        <dbReference type="ChEBI" id="CHEBI:15378"/>
        <dbReference type="ChEBI" id="CHEBI:29999"/>
        <dbReference type="ChEBI" id="CHEBI:30616"/>
        <dbReference type="ChEBI" id="CHEBI:83421"/>
        <dbReference type="ChEBI" id="CHEBI:456216"/>
        <dbReference type="EC" id="2.7.11.22"/>
    </reaction>
</comment>
<dbReference type="InterPro" id="IPR011009">
    <property type="entry name" value="Kinase-like_dom_sf"/>
</dbReference>
<dbReference type="GO" id="GO:0005524">
    <property type="term" value="F:ATP binding"/>
    <property type="evidence" value="ECO:0007669"/>
    <property type="project" value="UniProtKB-KW"/>
</dbReference>
<keyword evidence="6" id="KW-0418">Kinase</keyword>
<dbReference type="SMART" id="SM00220">
    <property type="entry name" value="S_TKc"/>
    <property type="match status" value="1"/>
</dbReference>
<comment type="similarity">
    <text evidence="1">Belongs to the protein kinase superfamily. CMGC Ser/Thr protein kinase family. CDC2/CDKX subfamily.</text>
</comment>
<dbReference type="PROSITE" id="PS50011">
    <property type="entry name" value="PROTEIN_KINASE_DOM"/>
    <property type="match status" value="1"/>
</dbReference>
<dbReference type="OrthoDB" id="1732493at2759"/>
<evidence type="ECO:0000313" key="11">
    <source>
        <dbReference type="EMBL" id="GAX85740.1"/>
    </source>
</evidence>
<evidence type="ECO:0000256" key="7">
    <source>
        <dbReference type="ARBA" id="ARBA00022840"/>
    </source>
</evidence>
<dbReference type="InterPro" id="IPR008271">
    <property type="entry name" value="Ser/Thr_kinase_AS"/>
</dbReference>
<reference evidence="11 12" key="1">
    <citation type="submission" date="2017-08" db="EMBL/GenBank/DDBJ databases">
        <title>Acidophilic green algal genome provides insights into adaptation to an acidic environment.</title>
        <authorList>
            <person name="Hirooka S."/>
            <person name="Hirose Y."/>
            <person name="Kanesaki Y."/>
            <person name="Higuchi S."/>
            <person name="Fujiwara T."/>
            <person name="Onuma R."/>
            <person name="Era A."/>
            <person name="Ohbayashi R."/>
            <person name="Uzuka A."/>
            <person name="Nozaki H."/>
            <person name="Yoshikawa H."/>
            <person name="Miyagishima S.Y."/>
        </authorList>
    </citation>
    <scope>NUCLEOTIDE SEQUENCE [LARGE SCALE GENOMIC DNA]</scope>
    <source>
        <strain evidence="11 12">NIES-2499</strain>
    </source>
</reference>
<accession>A0A250XSG4</accession>
<evidence type="ECO:0000256" key="8">
    <source>
        <dbReference type="ARBA" id="ARBA00047811"/>
    </source>
</evidence>
<dbReference type="Pfam" id="PF00069">
    <property type="entry name" value="Pkinase"/>
    <property type="match status" value="1"/>
</dbReference>
<comment type="caution">
    <text evidence="11">The sequence shown here is derived from an EMBL/GenBank/DDBJ whole genome shotgun (WGS) entry which is preliminary data.</text>
</comment>